<dbReference type="Proteomes" id="UP001236652">
    <property type="component" value="Chromosome"/>
</dbReference>
<organism evidence="2 3">
    <name type="scientific">Pontibacillus chungwhensis</name>
    <dbReference type="NCBI Taxonomy" id="265426"/>
    <lineage>
        <taxon>Bacteria</taxon>
        <taxon>Bacillati</taxon>
        <taxon>Bacillota</taxon>
        <taxon>Bacilli</taxon>
        <taxon>Bacillales</taxon>
        <taxon>Bacillaceae</taxon>
        <taxon>Pontibacillus</taxon>
    </lineage>
</organism>
<sequence>MKKILMLFLLSILLVACNQNRIDFTGEGDHWDVTYHVKTKGENSQSSNLEIRYTGDDTPPEDIHFELGDEHNGNVSLDEGTYKGSPSQCSGCNIARESQEFQMIIEWDDQEEMIELSSE</sequence>
<proteinExistence type="predicted"/>
<name>A0ABY8V0L9_9BACI</name>
<accession>A0ABY8V0L9</accession>
<evidence type="ECO:0000313" key="3">
    <source>
        <dbReference type="Proteomes" id="UP001236652"/>
    </source>
</evidence>
<dbReference type="RefSeq" id="WP_231415746.1">
    <property type="nucleotide sequence ID" value="NZ_CP126446.1"/>
</dbReference>
<feature type="signal peptide" evidence="1">
    <location>
        <begin position="1"/>
        <end position="18"/>
    </location>
</feature>
<keyword evidence="1" id="KW-0732">Signal</keyword>
<keyword evidence="3" id="KW-1185">Reference proteome</keyword>
<gene>
    <name evidence="2" type="ORF">QNI29_07435</name>
</gene>
<reference evidence="2 3" key="1">
    <citation type="submission" date="2023-05" db="EMBL/GenBank/DDBJ databases">
        <title>Comparative genomics reveals the evidence of polycyclic aromatic hydrocarbons degradation in moderately halophilic genus Pontibacillus.</title>
        <authorList>
            <person name="Yang H."/>
            <person name="Qian Z."/>
        </authorList>
    </citation>
    <scope>NUCLEOTIDE SEQUENCE [LARGE SCALE GENOMIC DNA]</scope>
    <source>
        <strain evidence="3">HN14</strain>
    </source>
</reference>
<dbReference type="EMBL" id="CP126446">
    <property type="protein sequence ID" value="WIF99480.1"/>
    <property type="molecule type" value="Genomic_DNA"/>
</dbReference>
<evidence type="ECO:0000313" key="2">
    <source>
        <dbReference type="EMBL" id="WIF99480.1"/>
    </source>
</evidence>
<protein>
    <recommendedName>
        <fullName evidence="4">Lipoprotein</fullName>
    </recommendedName>
</protein>
<dbReference type="PROSITE" id="PS51257">
    <property type="entry name" value="PROKAR_LIPOPROTEIN"/>
    <property type="match status" value="1"/>
</dbReference>
<evidence type="ECO:0000256" key="1">
    <source>
        <dbReference type="SAM" id="SignalP"/>
    </source>
</evidence>
<feature type="chain" id="PRO_5046762635" description="Lipoprotein" evidence="1">
    <location>
        <begin position="19"/>
        <end position="119"/>
    </location>
</feature>
<evidence type="ECO:0008006" key="4">
    <source>
        <dbReference type="Google" id="ProtNLM"/>
    </source>
</evidence>